<dbReference type="AlphaFoldDB" id="A0A523URM7"/>
<reference evidence="2 3" key="1">
    <citation type="submission" date="2019-03" db="EMBL/GenBank/DDBJ databases">
        <title>Metabolic potential of uncultured bacteria and archaea associated with petroleum seepage in deep-sea sediments.</title>
        <authorList>
            <person name="Dong X."/>
            <person name="Hubert C."/>
        </authorList>
    </citation>
    <scope>NUCLEOTIDE SEQUENCE [LARGE SCALE GENOMIC DNA]</scope>
    <source>
        <strain evidence="2">E44_bin18</strain>
    </source>
</reference>
<keyword evidence="1" id="KW-0175">Coiled coil</keyword>
<evidence type="ECO:0000256" key="1">
    <source>
        <dbReference type="SAM" id="Coils"/>
    </source>
</evidence>
<proteinExistence type="predicted"/>
<protein>
    <submittedName>
        <fullName evidence="2">Uncharacterized protein</fullName>
    </submittedName>
</protein>
<gene>
    <name evidence="2" type="ORF">E3J62_08145</name>
</gene>
<organism evidence="2 3">
    <name type="scientific">candidate division TA06 bacterium</name>
    <dbReference type="NCBI Taxonomy" id="2250710"/>
    <lineage>
        <taxon>Bacteria</taxon>
        <taxon>Bacteria division TA06</taxon>
    </lineage>
</organism>
<sequence>MKQLGRQASGAVRCLRSFAVRTENPIRGEVVFKPGSLTPVHALVLLDYSRNALAIPDGYPRRTKQMIPIHYLTVNDLLSVSNYLGSTPDLLDYLNQRARLPAWATPELASEFDVLAYYLGHKREISPTLSRSDFKGQWALLTGPHRDKLIRRQKEDKYALIVDRAIQEAHNEDTQMEQHIPAELLEDSRLAHGSESYVAIARQLNKLLRVERREIGKEWLMKALLARKTGESHYFGMIGDQGRCAYVFLAASGTREERIKNLWNKLGAAMVTFSLDQGVGVSTCEFSATELCFEFLRLTGVDTNDPVLREASQGTFGPLQYSRVGEFPDDSQLTGLPTDKDVQDALAEFEAEVKAYEIQAKYIAERETKVVHINEPLQRRCAEIDNVDAQKRVLFYTLAAAHNAGYKDCPVCILSQQDV</sequence>
<comment type="caution">
    <text evidence="2">The sequence shown here is derived from an EMBL/GenBank/DDBJ whole genome shotgun (WGS) entry which is preliminary data.</text>
</comment>
<feature type="coiled-coil region" evidence="1">
    <location>
        <begin position="339"/>
        <end position="366"/>
    </location>
</feature>
<name>A0A523URM7_UNCT6</name>
<accession>A0A523URM7</accession>
<evidence type="ECO:0000313" key="3">
    <source>
        <dbReference type="Proteomes" id="UP000315525"/>
    </source>
</evidence>
<dbReference type="EMBL" id="SOJN01000092">
    <property type="protein sequence ID" value="TET45207.1"/>
    <property type="molecule type" value="Genomic_DNA"/>
</dbReference>
<dbReference type="Proteomes" id="UP000315525">
    <property type="component" value="Unassembled WGS sequence"/>
</dbReference>
<evidence type="ECO:0000313" key="2">
    <source>
        <dbReference type="EMBL" id="TET45207.1"/>
    </source>
</evidence>